<gene>
    <name evidence="1" type="ORF">OD750_026165</name>
</gene>
<accession>A0A9X3YPE0</accession>
<proteinExistence type="predicted"/>
<organism evidence="1 2">
    <name type="scientific">Tahibacter soli</name>
    <dbReference type="NCBI Taxonomy" id="2983605"/>
    <lineage>
        <taxon>Bacteria</taxon>
        <taxon>Pseudomonadati</taxon>
        <taxon>Pseudomonadota</taxon>
        <taxon>Gammaproteobacteria</taxon>
        <taxon>Lysobacterales</taxon>
        <taxon>Rhodanobacteraceae</taxon>
        <taxon>Tahibacter</taxon>
    </lineage>
</organism>
<dbReference type="AlphaFoldDB" id="A0A9X3YPE0"/>
<dbReference type="RefSeq" id="WP_263543042.1">
    <property type="nucleotide sequence ID" value="NZ_JAOVZO020000023.1"/>
</dbReference>
<evidence type="ECO:0000313" key="1">
    <source>
        <dbReference type="EMBL" id="MDC8016026.1"/>
    </source>
</evidence>
<name>A0A9X3YPE0_9GAMM</name>
<dbReference type="EMBL" id="JAOVZO020000023">
    <property type="protein sequence ID" value="MDC8016026.1"/>
    <property type="molecule type" value="Genomic_DNA"/>
</dbReference>
<sequence>MHLFEPRPPERYAADLDDAERLALRERDAAVEAHAICGPSAATAPRGSCSSCGLRLGRRERPVAWRFDRRRSRS</sequence>
<comment type="caution">
    <text evidence="1">The sequence shown here is derived from an EMBL/GenBank/DDBJ whole genome shotgun (WGS) entry which is preliminary data.</text>
</comment>
<dbReference type="Proteomes" id="UP001139971">
    <property type="component" value="Unassembled WGS sequence"/>
</dbReference>
<protein>
    <submittedName>
        <fullName evidence="1">Uncharacterized protein</fullName>
    </submittedName>
</protein>
<evidence type="ECO:0000313" key="2">
    <source>
        <dbReference type="Proteomes" id="UP001139971"/>
    </source>
</evidence>
<keyword evidence="2" id="KW-1185">Reference proteome</keyword>
<reference evidence="1" key="1">
    <citation type="submission" date="2023-02" db="EMBL/GenBank/DDBJ databases">
        <title>Tahibacter soli sp. nov. isolated from soil.</title>
        <authorList>
            <person name="Baek J.H."/>
            <person name="Lee J.K."/>
            <person name="Choi D.G."/>
            <person name="Jeon C.O."/>
        </authorList>
    </citation>
    <scope>NUCLEOTIDE SEQUENCE</scope>
    <source>
        <strain evidence="1">BL</strain>
    </source>
</reference>